<dbReference type="PANTHER" id="PTHR20959">
    <property type="entry name" value="TRANSPORT AND GOLGI ORGANIZATION PROTEIN 6 FAMILY MEMBER"/>
    <property type="match status" value="1"/>
</dbReference>
<dbReference type="EMBL" id="UZAF01016199">
    <property type="protein sequence ID" value="VDO22953.1"/>
    <property type="molecule type" value="Genomic_DNA"/>
</dbReference>
<protein>
    <submittedName>
        <fullName evidence="3">DUF3453 domain-containing protein</fullName>
    </submittedName>
</protein>
<proteinExistence type="predicted"/>
<dbReference type="AlphaFoldDB" id="A0A0N4W3D6"/>
<dbReference type="WBParaSite" id="HPLM_0000432201-mRNA-1">
    <property type="protein sequence ID" value="HPLM_0000432201-mRNA-1"/>
    <property type="gene ID" value="HPLM_0000432201"/>
</dbReference>
<keyword evidence="2" id="KW-1185">Reference proteome</keyword>
<name>A0A0N4W3D6_HAEPC</name>
<accession>A0A0N4W3D6</accession>
<gene>
    <name evidence="1" type="ORF">HPLM_LOCUS4314</name>
</gene>
<dbReference type="OrthoDB" id="39591at2759"/>
<reference evidence="3" key="1">
    <citation type="submission" date="2017-02" db="UniProtKB">
        <authorList>
            <consortium name="WormBaseParasite"/>
        </authorList>
    </citation>
    <scope>IDENTIFICATION</scope>
</reference>
<evidence type="ECO:0000313" key="2">
    <source>
        <dbReference type="Proteomes" id="UP000268014"/>
    </source>
</evidence>
<dbReference type="STRING" id="6290.A0A0N4W3D6"/>
<dbReference type="Proteomes" id="UP000268014">
    <property type="component" value="Unassembled WGS sequence"/>
</dbReference>
<dbReference type="InterPro" id="IPR039600">
    <property type="entry name" value="TANGO6/Rtp1"/>
</dbReference>
<evidence type="ECO:0000313" key="3">
    <source>
        <dbReference type="WBParaSite" id="HPLM_0000432201-mRNA-1"/>
    </source>
</evidence>
<reference evidence="1 2" key="2">
    <citation type="submission" date="2018-11" db="EMBL/GenBank/DDBJ databases">
        <authorList>
            <consortium name="Pathogen Informatics"/>
        </authorList>
    </citation>
    <scope>NUCLEOTIDE SEQUENCE [LARGE SCALE GENOMIC DNA]</scope>
    <source>
        <strain evidence="1 2">MHpl1</strain>
    </source>
</reference>
<organism evidence="3">
    <name type="scientific">Haemonchus placei</name>
    <name type="common">Barber's pole worm</name>
    <dbReference type="NCBI Taxonomy" id="6290"/>
    <lineage>
        <taxon>Eukaryota</taxon>
        <taxon>Metazoa</taxon>
        <taxon>Ecdysozoa</taxon>
        <taxon>Nematoda</taxon>
        <taxon>Chromadorea</taxon>
        <taxon>Rhabditida</taxon>
        <taxon>Rhabditina</taxon>
        <taxon>Rhabditomorpha</taxon>
        <taxon>Strongyloidea</taxon>
        <taxon>Trichostrongylidae</taxon>
        <taxon>Haemonchus</taxon>
    </lineage>
</organism>
<sequence>MLTADPSFLVRRAAVHLLRQVIKSCDTVRYLLASLFHVCILFLKIVGDRLRDLHRELVRLWRWDSDHVVRLHAELALEELRVIMKAVITQETSIPRQIIL</sequence>
<evidence type="ECO:0000313" key="1">
    <source>
        <dbReference type="EMBL" id="VDO22953.1"/>
    </source>
</evidence>
<dbReference type="GO" id="GO:0009306">
    <property type="term" value="P:protein secretion"/>
    <property type="evidence" value="ECO:0007669"/>
    <property type="project" value="TreeGrafter"/>
</dbReference>
<dbReference type="PANTHER" id="PTHR20959:SF1">
    <property type="entry name" value="TRANSPORT AND GOLGI ORGANIZATION PROTEIN 6 HOMOLOG"/>
    <property type="match status" value="1"/>
</dbReference>